<evidence type="ECO:0000313" key="3">
    <source>
        <dbReference type="Proteomes" id="UP000186955"/>
    </source>
</evidence>
<dbReference type="PANTHER" id="PTHR37845:SF1">
    <property type="entry name" value="SEQUENCE ORPHAN"/>
    <property type="match status" value="1"/>
</dbReference>
<reference evidence="2 3" key="1">
    <citation type="submission" date="2016-10" db="EMBL/GenBank/DDBJ databases">
        <title>Genome sequence of the ascomycete fungus Penicillium subrubescens.</title>
        <authorList>
            <person name="De Vries R.P."/>
            <person name="Peng M."/>
            <person name="Dilokpimol A."/>
            <person name="Hilden K."/>
            <person name="Makela M.R."/>
            <person name="Grigoriev I."/>
            <person name="Riley R."/>
            <person name="Granchi Z."/>
        </authorList>
    </citation>
    <scope>NUCLEOTIDE SEQUENCE [LARGE SCALE GENOMIC DNA]</scope>
    <source>
        <strain evidence="2 3">CBS 132785</strain>
    </source>
</reference>
<dbReference type="PANTHER" id="PTHR37845">
    <property type="entry name" value="SEQUENCE ORPHAN"/>
    <property type="match status" value="1"/>
</dbReference>
<dbReference type="EMBL" id="MNBE01000128">
    <property type="protein sequence ID" value="OKP13687.1"/>
    <property type="molecule type" value="Genomic_DNA"/>
</dbReference>
<feature type="region of interest" description="Disordered" evidence="1">
    <location>
        <begin position="1"/>
        <end position="25"/>
    </location>
</feature>
<keyword evidence="3" id="KW-1185">Reference proteome</keyword>
<dbReference type="Proteomes" id="UP000186955">
    <property type="component" value="Unassembled WGS sequence"/>
</dbReference>
<dbReference type="AlphaFoldDB" id="A0A1Q5UMI2"/>
<dbReference type="InterPro" id="IPR038781">
    <property type="entry name" value="C365.16-ike"/>
</dbReference>
<gene>
    <name evidence="2" type="ORF">PENSUB_878</name>
</gene>
<proteinExistence type="predicted"/>
<evidence type="ECO:0000313" key="2">
    <source>
        <dbReference type="EMBL" id="OKP13687.1"/>
    </source>
</evidence>
<organism evidence="2 3">
    <name type="scientific">Penicillium subrubescens</name>
    <dbReference type="NCBI Taxonomy" id="1316194"/>
    <lineage>
        <taxon>Eukaryota</taxon>
        <taxon>Fungi</taxon>
        <taxon>Dikarya</taxon>
        <taxon>Ascomycota</taxon>
        <taxon>Pezizomycotina</taxon>
        <taxon>Eurotiomycetes</taxon>
        <taxon>Eurotiomycetidae</taxon>
        <taxon>Eurotiales</taxon>
        <taxon>Aspergillaceae</taxon>
        <taxon>Penicillium</taxon>
    </lineage>
</organism>
<dbReference type="GO" id="GO:0005739">
    <property type="term" value="C:mitochondrion"/>
    <property type="evidence" value="ECO:0007669"/>
    <property type="project" value="TreeGrafter"/>
</dbReference>
<sequence>MQSVEKYANLTIGRASDGPPPPSVGSYLRLARDQTSNGTQIEERRSAKEKEHQFVLRGKALVEKSSFNQPIIRGLRTHTLAALRNPARFVFQVPFGLIWTLYAATYAVANGADTIGTELKATATGMITFLSTTIVNVPLGVWKDLKYAQIFGTQQSPNNVETVRKSLVQNKGVARAATAMFLARDSITIFGSFTLAPRLAEAIPDNLTSHPHAKPVITQLTVPVLTQLVATPLHLFALDLYIRQHHVPLADRIVQSQRYLGSTTVFRCIRIIPAFGFGCLANMELRSTFHKKLEVGA</sequence>
<evidence type="ECO:0000256" key="1">
    <source>
        <dbReference type="SAM" id="MobiDB-lite"/>
    </source>
</evidence>
<protein>
    <submittedName>
        <fullName evidence="2">Uncharacterized protein</fullName>
    </submittedName>
</protein>
<accession>A0A1Q5UMI2</accession>
<name>A0A1Q5UMI2_9EURO</name>
<comment type="caution">
    <text evidence="2">The sequence shown here is derived from an EMBL/GenBank/DDBJ whole genome shotgun (WGS) entry which is preliminary data.</text>
</comment>